<gene>
    <name evidence="3" type="ORF">GWI33_020499</name>
</gene>
<dbReference type="InterPro" id="IPR000595">
    <property type="entry name" value="cNMP-bd_dom"/>
</dbReference>
<keyword evidence="1" id="KW-0812">Transmembrane</keyword>
<dbReference type="GO" id="GO:0098855">
    <property type="term" value="C:HCN channel complex"/>
    <property type="evidence" value="ECO:0007669"/>
    <property type="project" value="TreeGrafter"/>
</dbReference>
<dbReference type="EMBL" id="JAACXV010014560">
    <property type="protein sequence ID" value="KAF7266127.1"/>
    <property type="molecule type" value="Genomic_DNA"/>
</dbReference>
<dbReference type="GO" id="GO:0005249">
    <property type="term" value="F:voltage-gated potassium channel activity"/>
    <property type="evidence" value="ECO:0007669"/>
    <property type="project" value="TreeGrafter"/>
</dbReference>
<sequence>MSNVRLLPHFYDNLFKWLSAFRMLHYASIERAVGMFRVQFGLSSTFETVFSIILRIYCVYLLCCTIKFFIDQMPYLVLYVTKTHDHILALGSMYRTAMMLFKISRAPVLNNYYKFFEYIIIGFLGIVLEMWLIAKIYVIWQRYLVTSNIGEDRYQQISVYMNYKGLPPHLRDQIYSYFDFRFQKSFYDEDELLSMLTENLRKELPKYKLELCMSNIELIRLLPNKVLILIISSMKSTFYCSGDIIFRRGIPSNNLYYIKTGTTALFDSENSEICHLEDGSYYGDISVILPQVHHVTMVAITQCEVYKLHQRDVRKVLKLFPFAETLTLEAYRQIILSNKDNWEVC</sequence>
<proteinExistence type="predicted"/>
<feature type="transmembrane region" description="Helical" evidence="1">
    <location>
        <begin position="115"/>
        <end position="140"/>
    </location>
</feature>
<dbReference type="SUPFAM" id="SSF51206">
    <property type="entry name" value="cAMP-binding domain-like"/>
    <property type="match status" value="1"/>
</dbReference>
<feature type="domain" description="Cyclic nucleotide-binding" evidence="2">
    <location>
        <begin position="218"/>
        <end position="317"/>
    </location>
</feature>
<organism evidence="3 4">
    <name type="scientific">Rhynchophorus ferrugineus</name>
    <name type="common">Red palm weevil</name>
    <name type="synonym">Curculio ferrugineus</name>
    <dbReference type="NCBI Taxonomy" id="354439"/>
    <lineage>
        <taxon>Eukaryota</taxon>
        <taxon>Metazoa</taxon>
        <taxon>Ecdysozoa</taxon>
        <taxon>Arthropoda</taxon>
        <taxon>Hexapoda</taxon>
        <taxon>Insecta</taxon>
        <taxon>Pterygota</taxon>
        <taxon>Neoptera</taxon>
        <taxon>Endopterygota</taxon>
        <taxon>Coleoptera</taxon>
        <taxon>Polyphaga</taxon>
        <taxon>Cucujiformia</taxon>
        <taxon>Curculionidae</taxon>
        <taxon>Dryophthorinae</taxon>
        <taxon>Rhynchophorus</taxon>
    </lineage>
</organism>
<evidence type="ECO:0000256" key="1">
    <source>
        <dbReference type="SAM" id="Phobius"/>
    </source>
</evidence>
<keyword evidence="1" id="KW-1133">Transmembrane helix</keyword>
<dbReference type="Proteomes" id="UP000625711">
    <property type="component" value="Unassembled WGS sequence"/>
</dbReference>
<keyword evidence="1" id="KW-0472">Membrane</keyword>
<comment type="caution">
    <text evidence="3">The sequence shown here is derived from an EMBL/GenBank/DDBJ whole genome shotgun (WGS) entry which is preliminary data.</text>
</comment>
<dbReference type="Pfam" id="PF00027">
    <property type="entry name" value="cNMP_binding"/>
    <property type="match status" value="1"/>
</dbReference>
<dbReference type="InterPro" id="IPR014710">
    <property type="entry name" value="RmlC-like_jellyroll"/>
</dbReference>
<dbReference type="GO" id="GO:0003254">
    <property type="term" value="P:regulation of membrane depolarization"/>
    <property type="evidence" value="ECO:0007669"/>
    <property type="project" value="TreeGrafter"/>
</dbReference>
<dbReference type="GO" id="GO:0035725">
    <property type="term" value="P:sodium ion transmembrane transport"/>
    <property type="evidence" value="ECO:0007669"/>
    <property type="project" value="TreeGrafter"/>
</dbReference>
<dbReference type="Gene3D" id="1.10.287.630">
    <property type="entry name" value="Helix hairpin bin"/>
    <property type="match status" value="1"/>
</dbReference>
<dbReference type="AlphaFoldDB" id="A0A834I374"/>
<protein>
    <recommendedName>
        <fullName evidence="2">Cyclic nucleotide-binding domain-containing protein</fullName>
    </recommendedName>
</protein>
<reference evidence="3" key="1">
    <citation type="submission" date="2020-08" db="EMBL/GenBank/DDBJ databases">
        <title>Genome sequencing and assembly of the red palm weevil Rhynchophorus ferrugineus.</title>
        <authorList>
            <person name="Dias G.B."/>
            <person name="Bergman C.M."/>
            <person name="Manee M."/>
        </authorList>
    </citation>
    <scope>NUCLEOTIDE SEQUENCE</scope>
    <source>
        <strain evidence="3">AA-2017</strain>
        <tissue evidence="3">Whole larva</tissue>
    </source>
</reference>
<feature type="transmembrane region" description="Helical" evidence="1">
    <location>
        <begin position="52"/>
        <end position="70"/>
    </location>
</feature>
<name>A0A834I374_RHYFE</name>
<dbReference type="InterPro" id="IPR051413">
    <property type="entry name" value="K/Na_HCN_channel"/>
</dbReference>
<dbReference type="PANTHER" id="PTHR45689:SF14">
    <property type="entry name" value="CYCLIC NUCLEOTIDE-GATED CATION CHANNEL SUBUNIT A-LIKE PROTEIN"/>
    <property type="match status" value="1"/>
</dbReference>
<dbReference type="CDD" id="cd00038">
    <property type="entry name" value="CAP_ED"/>
    <property type="match status" value="1"/>
</dbReference>
<evidence type="ECO:0000259" key="2">
    <source>
        <dbReference type="PROSITE" id="PS50042"/>
    </source>
</evidence>
<dbReference type="SMART" id="SM00100">
    <property type="entry name" value="cNMP"/>
    <property type="match status" value="1"/>
</dbReference>
<dbReference type="OrthoDB" id="2021138at2759"/>
<dbReference type="PANTHER" id="PTHR45689">
    <property type="entry name" value="I[[H]] CHANNEL, ISOFORM E"/>
    <property type="match status" value="1"/>
</dbReference>
<dbReference type="InterPro" id="IPR018490">
    <property type="entry name" value="cNMP-bd_dom_sf"/>
</dbReference>
<dbReference type="PROSITE" id="PS50042">
    <property type="entry name" value="CNMP_BINDING_3"/>
    <property type="match status" value="1"/>
</dbReference>
<keyword evidence="4" id="KW-1185">Reference proteome</keyword>
<accession>A0A834I374</accession>
<dbReference type="Gene3D" id="2.60.120.10">
    <property type="entry name" value="Jelly Rolls"/>
    <property type="match status" value="1"/>
</dbReference>
<evidence type="ECO:0000313" key="4">
    <source>
        <dbReference type="Proteomes" id="UP000625711"/>
    </source>
</evidence>
<evidence type="ECO:0000313" key="3">
    <source>
        <dbReference type="EMBL" id="KAF7266127.1"/>
    </source>
</evidence>